<evidence type="ECO:0000256" key="5">
    <source>
        <dbReference type="SAM" id="Phobius"/>
    </source>
</evidence>
<dbReference type="InterPro" id="IPR006189">
    <property type="entry name" value="CHASE_dom"/>
</dbReference>
<accession>A0A1D8KB92</accession>
<keyword evidence="2 5" id="KW-0812">Transmembrane</keyword>
<dbReference type="InterPro" id="IPR052155">
    <property type="entry name" value="Biofilm_reg_signaling"/>
</dbReference>
<dbReference type="GO" id="GO:0003824">
    <property type="term" value="F:catalytic activity"/>
    <property type="evidence" value="ECO:0007669"/>
    <property type="project" value="UniProtKB-ARBA"/>
</dbReference>
<dbReference type="NCBIfam" id="TIGR00229">
    <property type="entry name" value="sensory_box"/>
    <property type="match status" value="1"/>
</dbReference>
<dbReference type="SMART" id="SM00052">
    <property type="entry name" value="EAL"/>
    <property type="match status" value="1"/>
</dbReference>
<dbReference type="SUPFAM" id="SSF55073">
    <property type="entry name" value="Nucleotide cyclase"/>
    <property type="match status" value="1"/>
</dbReference>
<dbReference type="PANTHER" id="PTHR44757:SF4">
    <property type="entry name" value="DIGUANYLATE CYCLASE DGCE-RELATED"/>
    <property type="match status" value="1"/>
</dbReference>
<dbReference type="InterPro" id="IPR035919">
    <property type="entry name" value="EAL_sf"/>
</dbReference>
<dbReference type="InterPro" id="IPR042240">
    <property type="entry name" value="CHASE_sf"/>
</dbReference>
<dbReference type="Gene3D" id="3.20.20.450">
    <property type="entry name" value="EAL domain"/>
    <property type="match status" value="1"/>
</dbReference>
<evidence type="ECO:0000259" key="7">
    <source>
        <dbReference type="PROSITE" id="PS50839"/>
    </source>
</evidence>
<dbReference type="NCBIfam" id="TIGR00254">
    <property type="entry name" value="GGDEF"/>
    <property type="match status" value="1"/>
</dbReference>
<dbReference type="SMART" id="SM01079">
    <property type="entry name" value="CHASE"/>
    <property type="match status" value="1"/>
</dbReference>
<dbReference type="InterPro" id="IPR035965">
    <property type="entry name" value="PAS-like_dom_sf"/>
</dbReference>
<evidence type="ECO:0000259" key="9">
    <source>
        <dbReference type="PROSITE" id="PS50887"/>
    </source>
</evidence>
<dbReference type="Pfam" id="PF00563">
    <property type="entry name" value="EAL"/>
    <property type="match status" value="1"/>
</dbReference>
<evidence type="ECO:0000313" key="11">
    <source>
        <dbReference type="Proteomes" id="UP000095342"/>
    </source>
</evidence>
<dbReference type="PROSITE" id="PS50839">
    <property type="entry name" value="CHASE"/>
    <property type="match status" value="1"/>
</dbReference>
<feature type="transmembrane region" description="Helical" evidence="5">
    <location>
        <begin position="326"/>
        <end position="346"/>
    </location>
</feature>
<evidence type="ECO:0000259" key="6">
    <source>
        <dbReference type="PROSITE" id="PS50112"/>
    </source>
</evidence>
<evidence type="ECO:0000256" key="2">
    <source>
        <dbReference type="ARBA" id="ARBA00022692"/>
    </source>
</evidence>
<dbReference type="KEGG" id="aaeo:BJI67_15165"/>
<dbReference type="InterPro" id="IPR000014">
    <property type="entry name" value="PAS"/>
</dbReference>
<dbReference type="CDD" id="cd01948">
    <property type="entry name" value="EAL"/>
    <property type="match status" value="1"/>
</dbReference>
<dbReference type="GO" id="GO:0007165">
    <property type="term" value="P:signal transduction"/>
    <property type="evidence" value="ECO:0007669"/>
    <property type="project" value="UniProtKB-ARBA"/>
</dbReference>
<feature type="domain" description="GGDEF" evidence="9">
    <location>
        <begin position="526"/>
        <end position="659"/>
    </location>
</feature>
<dbReference type="InterPro" id="IPR029787">
    <property type="entry name" value="Nucleotide_cyclase"/>
</dbReference>
<gene>
    <name evidence="10" type="ORF">BJI67_15165</name>
</gene>
<reference evidence="10 11" key="1">
    <citation type="submission" date="2016-09" db="EMBL/GenBank/DDBJ databases">
        <title>Acidihalobacter prosperus V6 (DSM14174).</title>
        <authorList>
            <person name="Khaleque H.N."/>
            <person name="Ramsay J.P."/>
            <person name="Murphy R.J.T."/>
            <person name="Kaksonen A.H."/>
            <person name="Boxall N.J."/>
            <person name="Watkin E.L.J."/>
        </authorList>
    </citation>
    <scope>NUCLEOTIDE SEQUENCE [LARGE SCALE GENOMIC DNA]</scope>
    <source>
        <strain evidence="10 11">V6</strain>
    </source>
</reference>
<proteinExistence type="predicted"/>
<dbReference type="GO" id="GO:0016020">
    <property type="term" value="C:membrane"/>
    <property type="evidence" value="ECO:0007669"/>
    <property type="project" value="UniProtKB-SubCell"/>
</dbReference>
<dbReference type="SMART" id="SM00267">
    <property type="entry name" value="GGDEF"/>
    <property type="match status" value="1"/>
</dbReference>
<dbReference type="SMART" id="SM00091">
    <property type="entry name" value="PAS"/>
    <property type="match status" value="1"/>
</dbReference>
<feature type="domain" description="PAS" evidence="6">
    <location>
        <begin position="367"/>
        <end position="440"/>
    </location>
</feature>
<keyword evidence="3 5" id="KW-1133">Transmembrane helix</keyword>
<dbReference type="PROSITE" id="PS50112">
    <property type="entry name" value="PAS"/>
    <property type="match status" value="1"/>
</dbReference>
<dbReference type="Proteomes" id="UP000095342">
    <property type="component" value="Chromosome"/>
</dbReference>
<keyword evidence="11" id="KW-1185">Reference proteome</keyword>
<dbReference type="Pfam" id="PF08448">
    <property type="entry name" value="PAS_4"/>
    <property type="match status" value="1"/>
</dbReference>
<comment type="subcellular location">
    <subcellularLocation>
        <location evidence="1">Membrane</location>
    </subcellularLocation>
</comment>
<evidence type="ECO:0000256" key="3">
    <source>
        <dbReference type="ARBA" id="ARBA00022989"/>
    </source>
</evidence>
<feature type="transmembrane region" description="Helical" evidence="5">
    <location>
        <begin position="24"/>
        <end position="51"/>
    </location>
</feature>
<keyword evidence="4 5" id="KW-0472">Membrane</keyword>
<dbReference type="Gene3D" id="3.30.450.20">
    <property type="entry name" value="PAS domain"/>
    <property type="match status" value="1"/>
</dbReference>
<dbReference type="EMBL" id="CP017448">
    <property type="protein sequence ID" value="AOV18221.1"/>
    <property type="molecule type" value="Genomic_DNA"/>
</dbReference>
<name>A0A1D8KB92_9GAMM</name>
<dbReference type="SUPFAM" id="SSF141868">
    <property type="entry name" value="EAL domain-like"/>
    <property type="match status" value="1"/>
</dbReference>
<dbReference type="PROSITE" id="PS50887">
    <property type="entry name" value="GGDEF"/>
    <property type="match status" value="1"/>
</dbReference>
<evidence type="ECO:0000313" key="10">
    <source>
        <dbReference type="EMBL" id="AOV18221.1"/>
    </source>
</evidence>
<protein>
    <submittedName>
        <fullName evidence="10">Uncharacterized protein</fullName>
    </submittedName>
</protein>
<dbReference type="PANTHER" id="PTHR44757">
    <property type="entry name" value="DIGUANYLATE CYCLASE DGCP"/>
    <property type="match status" value="1"/>
</dbReference>
<dbReference type="InterPro" id="IPR001633">
    <property type="entry name" value="EAL_dom"/>
</dbReference>
<feature type="domain" description="CHASE" evidence="7">
    <location>
        <begin position="163"/>
        <end position="257"/>
    </location>
</feature>
<dbReference type="InterPro" id="IPR013656">
    <property type="entry name" value="PAS_4"/>
</dbReference>
<evidence type="ECO:0000256" key="1">
    <source>
        <dbReference type="ARBA" id="ARBA00004370"/>
    </source>
</evidence>
<sequence length="931" mass="102404">MASRQPAYPMSEPKSPASRESAPLFTWFEIGVSAAAALVLSFLLIAVISWLNLSASQRIYAAQATGIIQLITQRLATDRAVLTPLSGLYQANALHGAQQLSSVAGALLHSYPYFSNFAYLRWLPAAERDGYVARMREQGHPQFHLHPFGEFDGSVPRDRPALVIGFLAPSSATNAGFLGADLLSDPQIAEAVERAVRKGRMAVIAVPRFNGNRPGYLALMATYNGRKPPADAAERKRQLSGMFMLSVDFPRMLDGILDAHPQWSLSIRNLSVPRGQGQTIYHSEAREGTPLPSILPSYRVDQRLHVDHHRLSIDLTRYAELADLRLGTSLPAALLPWILIGALGWITGLRRHARRTQAAVESELAHSREQAEIALSSITDAVITTDAGMRIQFMNPVATRLTGWPLASALGRGLGEIAPLLEEHTREPMYADLASLGNRGASAAEGILQARDGRNHIVEIRVSALSGRNRTGGGLALVLRDVSRERELENALDYQSTRDPLTGLLNRRSFETYLRQWLNLRQPGGPRGALCQIDLNHFKLINDTAGHRAGDELLRQFAWLLGTVLPTGTILARLGADEFGILLPPNLEDTPQQVAQHLIEAAKVFDFNWEQQHFNIGASIGLVLVADDRQDAGDLLIKADLACLAAKDKGRNNFHVYDEADAAIAQRSGQMLWLARLQEALHNDRFILYTQPMLPLKAASQPREMHEFLLRMRLDDGSLATPDLFIPAAERYQLMAELDRRIVDLALGLIARSAGDPHGTLYTINLSGQSVGEPNLANFIFERLRHHGVSPAQVCFEITETAAISNMHGAQTLISQLRARGVRFALDDFGAGLSSFTYLKRLPVDFLKIEGEFVRGMRQDRTDRSLVESFCEIGRAFNLLIIAESVEDEATLSALRDIGVDYAQGFHIGRPQPAPFSATHTFSADPGTSKA</sequence>
<dbReference type="CDD" id="cd00130">
    <property type="entry name" value="PAS"/>
    <property type="match status" value="1"/>
</dbReference>
<dbReference type="InterPro" id="IPR000160">
    <property type="entry name" value="GGDEF_dom"/>
</dbReference>
<dbReference type="PROSITE" id="PS50883">
    <property type="entry name" value="EAL"/>
    <property type="match status" value="1"/>
</dbReference>
<evidence type="ECO:0000256" key="4">
    <source>
        <dbReference type="ARBA" id="ARBA00023136"/>
    </source>
</evidence>
<dbReference type="Pfam" id="PF03924">
    <property type="entry name" value="CHASE"/>
    <property type="match status" value="1"/>
</dbReference>
<organism evidence="10 11">
    <name type="scientific">Acidihalobacter aeolianus</name>
    <dbReference type="NCBI Taxonomy" id="2792603"/>
    <lineage>
        <taxon>Bacteria</taxon>
        <taxon>Pseudomonadati</taxon>
        <taxon>Pseudomonadota</taxon>
        <taxon>Gammaproteobacteria</taxon>
        <taxon>Chromatiales</taxon>
        <taxon>Ectothiorhodospiraceae</taxon>
        <taxon>Acidihalobacter</taxon>
    </lineage>
</organism>
<dbReference type="InterPro" id="IPR043128">
    <property type="entry name" value="Rev_trsase/Diguanyl_cyclase"/>
</dbReference>
<dbReference type="SUPFAM" id="SSF55785">
    <property type="entry name" value="PYP-like sensor domain (PAS domain)"/>
    <property type="match status" value="1"/>
</dbReference>
<dbReference type="Gene3D" id="3.30.450.350">
    <property type="entry name" value="CHASE domain"/>
    <property type="match status" value="1"/>
</dbReference>
<dbReference type="Gene3D" id="3.30.70.270">
    <property type="match status" value="1"/>
</dbReference>
<feature type="domain" description="EAL" evidence="8">
    <location>
        <begin position="670"/>
        <end position="925"/>
    </location>
</feature>
<evidence type="ECO:0000259" key="8">
    <source>
        <dbReference type="PROSITE" id="PS50883"/>
    </source>
</evidence>
<dbReference type="CDD" id="cd01949">
    <property type="entry name" value="GGDEF"/>
    <property type="match status" value="1"/>
</dbReference>
<dbReference type="Pfam" id="PF00990">
    <property type="entry name" value="GGDEF"/>
    <property type="match status" value="1"/>
</dbReference>
<dbReference type="AlphaFoldDB" id="A0A1D8KB92"/>